<gene>
    <name evidence="1" type="ORF">AAX29_00599</name>
</gene>
<organism evidence="1 2">
    <name type="scientific">Aliarcobacter thereius</name>
    <dbReference type="NCBI Taxonomy" id="544718"/>
    <lineage>
        <taxon>Bacteria</taxon>
        <taxon>Pseudomonadati</taxon>
        <taxon>Campylobacterota</taxon>
        <taxon>Epsilonproteobacteria</taxon>
        <taxon>Campylobacterales</taxon>
        <taxon>Arcobacteraceae</taxon>
        <taxon>Aliarcobacter</taxon>
    </lineage>
</organism>
<reference evidence="2" key="1">
    <citation type="submission" date="2015-05" db="EMBL/GenBank/DDBJ databases">
        <authorList>
            <person name="Rovetto F."/>
            <person name="Cocolin L."/>
            <person name="Illeghems K."/>
            <person name="Van Nieuwerburgh F."/>
            <person name="Houf K."/>
        </authorList>
    </citation>
    <scope>NUCLEOTIDE SEQUENCE [LARGE SCALE GENOMIC DNA]</scope>
    <source>
        <strain evidence="2">DU22</strain>
    </source>
</reference>
<accession>A0A1C0B7I1</accession>
<evidence type="ECO:0000313" key="1">
    <source>
        <dbReference type="EMBL" id="OCL99558.1"/>
    </source>
</evidence>
<name>A0A1C0B7I1_9BACT</name>
<proteinExistence type="predicted"/>
<sequence length="67" mass="7864">MNEFKVEQIWIDGTGHEINIVKIDNPGTYPIVGYDKKLKISVSYLESGRWSDNNLYKEFDLKELKNE</sequence>
<dbReference type="EMBL" id="LCUJ01000002">
    <property type="protein sequence ID" value="OCL99558.1"/>
    <property type="molecule type" value="Genomic_DNA"/>
</dbReference>
<dbReference type="AlphaFoldDB" id="A0A1C0B7I1"/>
<dbReference type="RefSeq" id="WP_066185519.1">
    <property type="nucleotide sequence ID" value="NZ_LCUJ01000002.1"/>
</dbReference>
<evidence type="ECO:0000313" key="2">
    <source>
        <dbReference type="Proteomes" id="UP000093281"/>
    </source>
</evidence>
<dbReference type="Proteomes" id="UP000093281">
    <property type="component" value="Unassembled WGS sequence"/>
</dbReference>
<comment type="caution">
    <text evidence="1">The sequence shown here is derived from an EMBL/GenBank/DDBJ whole genome shotgun (WGS) entry which is preliminary data.</text>
</comment>
<protein>
    <submittedName>
        <fullName evidence="1">Uncharacterized protein</fullName>
    </submittedName>
</protein>